<dbReference type="AlphaFoldDB" id="A0A934Q2H5"/>
<dbReference type="Proteomes" id="UP000617041">
    <property type="component" value="Unassembled WGS sequence"/>
</dbReference>
<dbReference type="InterPro" id="IPR050902">
    <property type="entry name" value="ABC_Transporter_SBP"/>
</dbReference>
<dbReference type="NCBIfam" id="NF038402">
    <property type="entry name" value="TroA_like"/>
    <property type="match status" value="1"/>
</dbReference>
<feature type="chain" id="PRO_5036771838" evidence="2">
    <location>
        <begin position="19"/>
        <end position="287"/>
    </location>
</feature>
<accession>A0A934Q2H5</accession>
<evidence type="ECO:0000313" key="5">
    <source>
        <dbReference type="Proteomes" id="UP000617041"/>
    </source>
</evidence>
<dbReference type="SUPFAM" id="SSF53807">
    <property type="entry name" value="Helical backbone' metal receptor"/>
    <property type="match status" value="1"/>
</dbReference>
<dbReference type="Pfam" id="PF01497">
    <property type="entry name" value="Peripla_BP_2"/>
    <property type="match status" value="1"/>
</dbReference>
<keyword evidence="1 2" id="KW-0732">Signal</keyword>
<name>A0A934Q2H5_9BURK</name>
<evidence type="ECO:0000313" key="4">
    <source>
        <dbReference type="EMBL" id="MBK0393855.1"/>
    </source>
</evidence>
<dbReference type="InterPro" id="IPR054828">
    <property type="entry name" value="Vit_B12_bind_prot"/>
</dbReference>
<keyword evidence="5" id="KW-1185">Reference proteome</keyword>
<dbReference type="PANTHER" id="PTHR30535:SF34">
    <property type="entry name" value="MOLYBDATE-BINDING PROTEIN MOLA"/>
    <property type="match status" value="1"/>
</dbReference>
<dbReference type="PANTHER" id="PTHR30535">
    <property type="entry name" value="VITAMIN B12-BINDING PROTEIN"/>
    <property type="match status" value="1"/>
</dbReference>
<organism evidence="4 5">
    <name type="scientific">Ramlibacter algicola</name>
    <dbReference type="NCBI Taxonomy" id="2795217"/>
    <lineage>
        <taxon>Bacteria</taxon>
        <taxon>Pseudomonadati</taxon>
        <taxon>Pseudomonadota</taxon>
        <taxon>Betaproteobacteria</taxon>
        <taxon>Burkholderiales</taxon>
        <taxon>Comamonadaceae</taxon>
        <taxon>Ramlibacter</taxon>
    </lineage>
</organism>
<protein>
    <submittedName>
        <fullName evidence="4">ABC transporter substrate-binding protein</fullName>
    </submittedName>
</protein>
<dbReference type="EMBL" id="JAEDAO010000001">
    <property type="protein sequence ID" value="MBK0393855.1"/>
    <property type="molecule type" value="Genomic_DNA"/>
</dbReference>
<dbReference type="RefSeq" id="WP_200788812.1">
    <property type="nucleotide sequence ID" value="NZ_JAEDAO010000001.1"/>
</dbReference>
<dbReference type="Gene3D" id="3.40.50.1980">
    <property type="entry name" value="Nitrogenase molybdenum iron protein domain"/>
    <property type="match status" value="2"/>
</dbReference>
<gene>
    <name evidence="4" type="ORF">I8E28_14745</name>
</gene>
<dbReference type="PROSITE" id="PS50983">
    <property type="entry name" value="FE_B12_PBP"/>
    <property type="match status" value="1"/>
</dbReference>
<reference evidence="4" key="1">
    <citation type="submission" date="2020-12" db="EMBL/GenBank/DDBJ databases">
        <title>Ramlibacter sp. nov., isolated from a freshwater alga, Cryptomonas.</title>
        <authorList>
            <person name="Kim H.M."/>
            <person name="Jeon C.O."/>
        </authorList>
    </citation>
    <scope>NUCLEOTIDE SEQUENCE</scope>
    <source>
        <strain evidence="4">CrO1</strain>
    </source>
</reference>
<dbReference type="InterPro" id="IPR002491">
    <property type="entry name" value="ABC_transptr_periplasmic_BD"/>
</dbReference>
<feature type="signal peptide" evidence="2">
    <location>
        <begin position="1"/>
        <end position="18"/>
    </location>
</feature>
<evidence type="ECO:0000256" key="2">
    <source>
        <dbReference type="SAM" id="SignalP"/>
    </source>
</evidence>
<feature type="domain" description="Fe/B12 periplasmic-binding" evidence="3">
    <location>
        <begin position="38"/>
        <end position="287"/>
    </location>
</feature>
<proteinExistence type="predicted"/>
<sequence>MKRLLALLLLAFASIASAAVTVIDDRGTSVTLPQPPKRVVTLLPSLTETVCQLEACDRLVGVDDFSNWPETVRKLPRVGGVNDAQVERIVGLKPDVVLLSSTARVLPRLQQLGVPVVGLDIKTLDDVRRVSRTIAQLLDVGGADRLWWQMQDGIDAAVRSVPDTMRGASVYFELSDGAYAASESSHIGQLLTRLGVRNIVPGSLGSVPKLNPEFVVRANPQVIMLFERDRPTLARRPGWSRIRAIHDNRVCAFTDAQADAIARPGPRLATGAQLLADCLAGRLTPKR</sequence>
<evidence type="ECO:0000256" key="1">
    <source>
        <dbReference type="ARBA" id="ARBA00022729"/>
    </source>
</evidence>
<evidence type="ECO:0000259" key="3">
    <source>
        <dbReference type="PROSITE" id="PS50983"/>
    </source>
</evidence>
<comment type="caution">
    <text evidence="4">The sequence shown here is derived from an EMBL/GenBank/DDBJ whole genome shotgun (WGS) entry which is preliminary data.</text>
</comment>
<dbReference type="GO" id="GO:0071281">
    <property type="term" value="P:cellular response to iron ion"/>
    <property type="evidence" value="ECO:0007669"/>
    <property type="project" value="TreeGrafter"/>
</dbReference>